<feature type="domain" description="Cep57 centrosome microtubule-binding" evidence="5">
    <location>
        <begin position="941"/>
        <end position="1014"/>
    </location>
</feature>
<feature type="compositionally biased region" description="Basic and acidic residues" evidence="4">
    <location>
        <begin position="329"/>
        <end position="343"/>
    </location>
</feature>
<comment type="caution">
    <text evidence="7">The sequence shown here is derived from an EMBL/GenBank/DDBJ whole genome shotgun (WGS) entry which is preliminary data.</text>
</comment>
<dbReference type="AlphaFoldDB" id="A0A0W0F3A9"/>
<reference evidence="7 8" key="1">
    <citation type="submission" date="2015-12" db="EMBL/GenBank/DDBJ databases">
        <title>Draft genome sequence of Moniliophthora roreri, the causal agent of frosty pod rot of cacao.</title>
        <authorList>
            <person name="Aime M.C."/>
            <person name="Diaz-Valderrama J.R."/>
            <person name="Kijpornyongpan T."/>
            <person name="Phillips-Mora W."/>
        </authorList>
    </citation>
    <scope>NUCLEOTIDE SEQUENCE [LARGE SCALE GENOMIC DNA]</scope>
    <source>
        <strain evidence="7 8">MCA 2952</strain>
    </source>
</reference>
<sequence>MKKPQRPELNRIKGDQIEQDRIQLEHNLQNTDLSIRLSSQDEYDDSIEYPRHNSGPSPFNDFGSFIHRSGEHFDGDIHNAWSYRTGDDDEGIHPYEGGTMSTAAHHASALTLTAGLGGQRGARREVSLSGAEYDPDRPLHAMLGGVDSKLSIFDNDPSRSKYSAAGAGLTFDPLVVDSTAELDRLLQSGHAPPPSLRSRADLARSNYSSSASSSSDSESPSRPKITDALRRVSFSPKRPRSPRTYSPHHRSSNLPDAQPTPSILHHAVSPQARQSPVLPSDDKDQPTPRPRPSNKRANIFPSHLASQPQPEVRLQPPTPSSSTSKKPARTREVEAELDRERIRPTHKATASSGRREEVTEGGDLNASRHLNASRSNLSKSRIHLPDVTGLTNAVESPLKGMLKYYPYAGSDEPRETEARLLSVLNTIQTKLTHLEDENSISRRRVRELEHELEMCKREVARERTRVMEKETAILQNQRELERAVADAKKTIKGKGKARDASITNEGDATVRYKEAVEEKKALEALISTLRSHLTRLTAELSSHQELLVELRNLRESDAKALKERGQEIARLRDEVERLAGEVEVLRGVVEEGLKERRLSRENSISGSHTGSTSVSNSIGRQGVLEETEDAEDPVESREREVDVLEEEEDEGADFTGGGEADEEEEEEPEPFDPMSIPGSSRDNTNLPDKTMRTDRATAGGASGLVQSRSTRFIDDEELQRITADVEERRSEISGDSPSHFNSKVLEPSRSSSPAPRPSTKPALEVEEVMDESIRNPQWADASLARAASPALSSRSIRSSSCRAQHPDTRPSAPTPAHASGRHKRTVHHANIDDSEAFPQIRGERLEKLFFNAPEHDEKTCNVCHRKRGQTARPTSPSWLPSRLGQVGHRRPSEEEDEGFADGSDELEAGHDEDVGRDTKKVGTHPGRSARVPPVRDSYEKRKDLPQQTVLVRVIRELEDDFTHFKGVYVELADQYKDMDPVSDVPRRNLLAQHLREVVDILEQKGDQIASLYDLLTFQDKPDSDNRYQSRVTPQTTSSLGRASGSKRQPTFA</sequence>
<feature type="compositionally biased region" description="Polar residues" evidence="4">
    <location>
        <begin position="1028"/>
        <end position="1052"/>
    </location>
</feature>
<evidence type="ECO:0000259" key="5">
    <source>
        <dbReference type="Pfam" id="PF06657"/>
    </source>
</evidence>
<keyword evidence="2" id="KW-0963">Cytoplasm</keyword>
<feature type="region of interest" description="Disordered" evidence="4">
    <location>
        <begin position="597"/>
        <end position="839"/>
    </location>
</feature>
<evidence type="ECO:0000256" key="4">
    <source>
        <dbReference type="SAM" id="MobiDB-lite"/>
    </source>
</evidence>
<evidence type="ECO:0000256" key="1">
    <source>
        <dbReference type="ARBA" id="ARBA00004496"/>
    </source>
</evidence>
<comment type="subcellular location">
    <subcellularLocation>
        <location evidence="1">Cytoplasm</location>
    </subcellularLocation>
</comment>
<evidence type="ECO:0000313" key="8">
    <source>
        <dbReference type="Proteomes" id="UP000054988"/>
    </source>
</evidence>
<feature type="coiled-coil region" evidence="3">
    <location>
        <begin position="512"/>
        <end position="588"/>
    </location>
</feature>
<feature type="compositionally biased region" description="Polar residues" evidence="4">
    <location>
        <begin position="252"/>
        <end position="261"/>
    </location>
</feature>
<dbReference type="eggNOG" id="ENOG502S31Z">
    <property type="taxonomic scope" value="Eukaryota"/>
</dbReference>
<feature type="compositionally biased region" description="Low complexity" evidence="4">
    <location>
        <begin position="205"/>
        <end position="218"/>
    </location>
</feature>
<feature type="compositionally biased region" description="Basic and acidic residues" evidence="4">
    <location>
        <begin position="219"/>
        <end position="230"/>
    </location>
</feature>
<protein>
    <recommendedName>
        <fullName evidence="9">Cep57 centrosome microtubule-binding domain-containing protein</fullName>
    </recommendedName>
</protein>
<name>A0A0W0F3A9_MONRR</name>
<evidence type="ECO:0000256" key="3">
    <source>
        <dbReference type="SAM" id="Coils"/>
    </source>
</evidence>
<dbReference type="InterPro" id="IPR024957">
    <property type="entry name" value="Cep57_MT-bd_dom"/>
</dbReference>
<dbReference type="Proteomes" id="UP000054988">
    <property type="component" value="Unassembled WGS sequence"/>
</dbReference>
<feature type="region of interest" description="Disordered" evidence="4">
    <location>
        <begin position="186"/>
        <end position="369"/>
    </location>
</feature>
<feature type="compositionally biased region" description="Acidic residues" evidence="4">
    <location>
        <begin position="643"/>
        <end position="652"/>
    </location>
</feature>
<feature type="region of interest" description="Disordered" evidence="4">
    <location>
        <begin position="1019"/>
        <end position="1052"/>
    </location>
</feature>
<gene>
    <name evidence="7" type="ORF">WG66_16596</name>
</gene>
<feature type="compositionally biased region" description="Polar residues" evidence="4">
    <location>
        <begin position="677"/>
        <end position="687"/>
    </location>
</feature>
<feature type="compositionally biased region" description="Polar residues" evidence="4">
    <location>
        <begin position="601"/>
        <end position="619"/>
    </location>
</feature>
<dbReference type="InterPro" id="IPR025925">
    <property type="entry name" value="PPC89_CLD"/>
</dbReference>
<feature type="domain" description="PPC89 centrosome localisation" evidence="6">
    <location>
        <begin position="522"/>
        <end position="595"/>
    </location>
</feature>
<proteinExistence type="predicted"/>
<dbReference type="Pfam" id="PF14197">
    <property type="entry name" value="Cep57_CLD_2"/>
    <property type="match status" value="1"/>
</dbReference>
<feature type="compositionally biased region" description="Basic residues" evidence="4">
    <location>
        <begin position="237"/>
        <end position="251"/>
    </location>
</feature>
<feature type="compositionally biased region" description="Low complexity" evidence="4">
    <location>
        <begin position="779"/>
        <end position="803"/>
    </location>
</feature>
<dbReference type="EMBL" id="LATX01002362">
    <property type="protein sequence ID" value="KTB30821.1"/>
    <property type="molecule type" value="Genomic_DNA"/>
</dbReference>
<dbReference type="GO" id="GO:0008017">
    <property type="term" value="F:microtubule binding"/>
    <property type="evidence" value="ECO:0007669"/>
    <property type="project" value="InterPro"/>
</dbReference>
<evidence type="ECO:0000256" key="2">
    <source>
        <dbReference type="ARBA" id="ARBA00022490"/>
    </source>
</evidence>
<keyword evidence="3" id="KW-0175">Coiled coil</keyword>
<evidence type="ECO:0000313" key="7">
    <source>
        <dbReference type="EMBL" id="KTB30821.1"/>
    </source>
</evidence>
<dbReference type="Pfam" id="PF06657">
    <property type="entry name" value="Cep57_MT_bd"/>
    <property type="match status" value="1"/>
</dbReference>
<feature type="compositionally biased region" description="Basic and acidic residues" evidence="4">
    <location>
        <begin position="907"/>
        <end position="920"/>
    </location>
</feature>
<feature type="compositionally biased region" description="Low complexity" evidence="4">
    <location>
        <begin position="747"/>
        <end position="762"/>
    </location>
</feature>
<feature type="coiled-coil region" evidence="3">
    <location>
        <begin position="431"/>
        <end position="465"/>
    </location>
</feature>
<feature type="compositionally biased region" description="Acidic residues" evidence="4">
    <location>
        <begin position="893"/>
        <end position="906"/>
    </location>
</feature>
<evidence type="ECO:0000259" key="6">
    <source>
        <dbReference type="Pfam" id="PF14197"/>
    </source>
</evidence>
<dbReference type="GO" id="GO:0005737">
    <property type="term" value="C:cytoplasm"/>
    <property type="evidence" value="ECO:0007669"/>
    <property type="project" value="UniProtKB-SubCell"/>
</dbReference>
<evidence type="ECO:0008006" key="9">
    <source>
        <dbReference type="Google" id="ProtNLM"/>
    </source>
</evidence>
<feature type="compositionally biased region" description="Acidic residues" evidence="4">
    <location>
        <begin position="659"/>
        <end position="670"/>
    </location>
</feature>
<organism evidence="7 8">
    <name type="scientific">Moniliophthora roreri</name>
    <name type="common">Frosty pod rot fungus</name>
    <name type="synonym">Monilia roreri</name>
    <dbReference type="NCBI Taxonomy" id="221103"/>
    <lineage>
        <taxon>Eukaryota</taxon>
        <taxon>Fungi</taxon>
        <taxon>Dikarya</taxon>
        <taxon>Basidiomycota</taxon>
        <taxon>Agaricomycotina</taxon>
        <taxon>Agaricomycetes</taxon>
        <taxon>Agaricomycetidae</taxon>
        <taxon>Agaricales</taxon>
        <taxon>Marasmiineae</taxon>
        <taxon>Marasmiaceae</taxon>
        <taxon>Moniliophthora</taxon>
    </lineage>
</organism>
<feature type="compositionally biased region" description="Basic and acidic residues" evidence="4">
    <location>
        <begin position="723"/>
        <end position="732"/>
    </location>
</feature>
<feature type="region of interest" description="Disordered" evidence="4">
    <location>
        <begin position="865"/>
        <end position="941"/>
    </location>
</feature>
<accession>A0A0W0F3A9</accession>